<evidence type="ECO:0000256" key="1">
    <source>
        <dbReference type="ARBA" id="ARBA00008857"/>
    </source>
</evidence>
<protein>
    <submittedName>
        <fullName evidence="8">Site-specific recombinase XerD</fullName>
    </submittedName>
</protein>
<dbReference type="EMBL" id="FXTM01000014">
    <property type="protein sequence ID" value="SMO61038.1"/>
    <property type="molecule type" value="Genomic_DNA"/>
</dbReference>
<dbReference type="Gene3D" id="1.10.443.10">
    <property type="entry name" value="Intergrase catalytic core"/>
    <property type="match status" value="1"/>
</dbReference>
<feature type="domain" description="Core-binding (CB)" evidence="7">
    <location>
        <begin position="62"/>
        <end position="143"/>
    </location>
</feature>
<evidence type="ECO:0000259" key="7">
    <source>
        <dbReference type="PROSITE" id="PS51900"/>
    </source>
</evidence>
<accession>A0A521CNS1</accession>
<dbReference type="InterPro" id="IPR025269">
    <property type="entry name" value="SAM-like_dom"/>
</dbReference>
<evidence type="ECO:0000259" key="6">
    <source>
        <dbReference type="PROSITE" id="PS51898"/>
    </source>
</evidence>
<dbReference type="InterPro" id="IPR011010">
    <property type="entry name" value="DNA_brk_join_enz"/>
</dbReference>
<dbReference type="GO" id="GO:0003677">
    <property type="term" value="F:DNA binding"/>
    <property type="evidence" value="ECO:0007669"/>
    <property type="project" value="UniProtKB-UniRule"/>
</dbReference>
<organism evidence="8 9">
    <name type="scientific">Balnearium lithotrophicum</name>
    <dbReference type="NCBI Taxonomy" id="223788"/>
    <lineage>
        <taxon>Bacteria</taxon>
        <taxon>Pseudomonadati</taxon>
        <taxon>Aquificota</taxon>
        <taxon>Aquificia</taxon>
        <taxon>Desulfurobacteriales</taxon>
        <taxon>Desulfurobacteriaceae</taxon>
        <taxon>Balnearium</taxon>
    </lineage>
</organism>
<gene>
    <name evidence="8" type="ORF">SAMN06269117_11420</name>
</gene>
<keyword evidence="9" id="KW-1185">Reference proteome</keyword>
<dbReference type="PANTHER" id="PTHR30349:SF64">
    <property type="entry name" value="PROPHAGE INTEGRASE INTD-RELATED"/>
    <property type="match status" value="1"/>
</dbReference>
<evidence type="ECO:0000256" key="3">
    <source>
        <dbReference type="ARBA" id="ARBA00023125"/>
    </source>
</evidence>
<dbReference type="Pfam" id="PF00589">
    <property type="entry name" value="Phage_integrase"/>
    <property type="match status" value="1"/>
</dbReference>
<dbReference type="InterPro" id="IPR010998">
    <property type="entry name" value="Integrase_recombinase_N"/>
</dbReference>
<keyword evidence="4" id="KW-0233">DNA recombination</keyword>
<keyword evidence="3 5" id="KW-0238">DNA-binding</keyword>
<dbReference type="InterPro" id="IPR013762">
    <property type="entry name" value="Integrase-like_cat_sf"/>
</dbReference>
<evidence type="ECO:0000256" key="5">
    <source>
        <dbReference type="PROSITE-ProRule" id="PRU01248"/>
    </source>
</evidence>
<evidence type="ECO:0000313" key="9">
    <source>
        <dbReference type="Proteomes" id="UP000317315"/>
    </source>
</evidence>
<sequence>MKFNISMRLFQRENGVWYVEFERGKKKSLRTRNKAEAIRIYNKLKREYLKGKLIVLKEGIRVPLSQFTQEYLDWAKNNRSEETFTKARHVLNRFREVVGDLYLSAITKRNVDEYVNHLLECGLSKVTVNVHIRTLKSALSKAVEWEYIKENPMKGYKQLKVQQKPPRFLLPQDIAKVEEVIDREEWLFIFRFLIYTGMRIGEAVRLYWKDVDLERGLITVRKSKNFQTRVIPIHPNLRKELLKRYPAIGKVIPYSRDHIEHRLKEYFRKAGFPELRVHDLRHTFASLMVMSGVDLKTVQELLGHTSYKTTEIYAHLAPQHLQEAIKKLPL</sequence>
<dbReference type="GO" id="GO:0006310">
    <property type="term" value="P:DNA recombination"/>
    <property type="evidence" value="ECO:0007669"/>
    <property type="project" value="UniProtKB-KW"/>
</dbReference>
<evidence type="ECO:0000256" key="4">
    <source>
        <dbReference type="ARBA" id="ARBA00023172"/>
    </source>
</evidence>
<dbReference type="SUPFAM" id="SSF56349">
    <property type="entry name" value="DNA breaking-rejoining enzymes"/>
    <property type="match status" value="1"/>
</dbReference>
<keyword evidence="2" id="KW-0229">DNA integration</keyword>
<dbReference type="Proteomes" id="UP000317315">
    <property type="component" value="Unassembled WGS sequence"/>
</dbReference>
<name>A0A521CNS1_9BACT</name>
<dbReference type="PROSITE" id="PS51900">
    <property type="entry name" value="CB"/>
    <property type="match status" value="1"/>
</dbReference>
<reference evidence="8 9" key="1">
    <citation type="submission" date="2017-05" db="EMBL/GenBank/DDBJ databases">
        <authorList>
            <person name="Varghese N."/>
            <person name="Submissions S."/>
        </authorList>
    </citation>
    <scope>NUCLEOTIDE SEQUENCE [LARGE SCALE GENOMIC DNA]</scope>
    <source>
        <strain evidence="8 9">DSM 16304</strain>
    </source>
</reference>
<dbReference type="OrthoDB" id="9785687at2"/>
<dbReference type="AlphaFoldDB" id="A0A521CNS1"/>
<dbReference type="PANTHER" id="PTHR30349">
    <property type="entry name" value="PHAGE INTEGRASE-RELATED"/>
    <property type="match status" value="1"/>
</dbReference>
<dbReference type="InterPro" id="IPR002104">
    <property type="entry name" value="Integrase_catalytic"/>
</dbReference>
<dbReference type="Pfam" id="PF13102">
    <property type="entry name" value="Phage_int_SAM_5"/>
    <property type="match status" value="1"/>
</dbReference>
<dbReference type="CDD" id="cd00796">
    <property type="entry name" value="INT_Rci_Hp1_C"/>
    <property type="match status" value="1"/>
</dbReference>
<feature type="domain" description="Tyr recombinase" evidence="6">
    <location>
        <begin position="164"/>
        <end position="326"/>
    </location>
</feature>
<dbReference type="InterPro" id="IPR050090">
    <property type="entry name" value="Tyrosine_recombinase_XerCD"/>
</dbReference>
<comment type="similarity">
    <text evidence="1">Belongs to the 'phage' integrase family.</text>
</comment>
<dbReference type="Gene3D" id="1.10.150.130">
    <property type="match status" value="1"/>
</dbReference>
<dbReference type="RefSeq" id="WP_142935655.1">
    <property type="nucleotide sequence ID" value="NZ_FXTM01000014.1"/>
</dbReference>
<evidence type="ECO:0000313" key="8">
    <source>
        <dbReference type="EMBL" id="SMO61038.1"/>
    </source>
</evidence>
<evidence type="ECO:0000256" key="2">
    <source>
        <dbReference type="ARBA" id="ARBA00022908"/>
    </source>
</evidence>
<dbReference type="InterPro" id="IPR044068">
    <property type="entry name" value="CB"/>
</dbReference>
<dbReference type="PROSITE" id="PS51898">
    <property type="entry name" value="TYR_RECOMBINASE"/>
    <property type="match status" value="1"/>
</dbReference>
<dbReference type="GO" id="GO:0015074">
    <property type="term" value="P:DNA integration"/>
    <property type="evidence" value="ECO:0007669"/>
    <property type="project" value="UniProtKB-KW"/>
</dbReference>
<proteinExistence type="inferred from homology"/>